<organism evidence="2 3">
    <name type="scientific">Burkholderia paludis</name>
    <dbReference type="NCBI Taxonomy" id="1506587"/>
    <lineage>
        <taxon>Bacteria</taxon>
        <taxon>Pseudomonadati</taxon>
        <taxon>Pseudomonadota</taxon>
        <taxon>Betaproteobacteria</taxon>
        <taxon>Burkholderiales</taxon>
        <taxon>Burkholderiaceae</taxon>
        <taxon>Burkholderia</taxon>
        <taxon>Burkholderia cepacia complex</taxon>
    </lineage>
</organism>
<accession>A0A6J5D572</accession>
<keyword evidence="1" id="KW-0472">Membrane</keyword>
<keyword evidence="3" id="KW-1185">Reference proteome</keyword>
<feature type="transmembrane region" description="Helical" evidence="1">
    <location>
        <begin position="16"/>
        <end position="34"/>
    </location>
</feature>
<dbReference type="EMBL" id="CABVQD010000054">
    <property type="protein sequence ID" value="VWC46849.1"/>
    <property type="molecule type" value="Genomic_DNA"/>
</dbReference>
<dbReference type="AlphaFoldDB" id="A0A6J5D572"/>
<name>A0A6J5D572_9BURK</name>
<evidence type="ECO:0000313" key="2">
    <source>
        <dbReference type="EMBL" id="VWC46849.1"/>
    </source>
</evidence>
<sequence length="40" mass="4692">MMSFPGQTPKTRAQKIVWWCCFAAMMGFIAYVILKNVFFK</sequence>
<evidence type="ECO:0000313" key="3">
    <source>
        <dbReference type="Proteomes" id="UP000494330"/>
    </source>
</evidence>
<gene>
    <name evidence="2" type="ORF">BPA30113_07379</name>
</gene>
<evidence type="ECO:0000256" key="1">
    <source>
        <dbReference type="SAM" id="Phobius"/>
    </source>
</evidence>
<keyword evidence="1" id="KW-1133">Transmembrane helix</keyword>
<protein>
    <submittedName>
        <fullName evidence="2">Uncharacterized protein</fullName>
    </submittedName>
</protein>
<keyword evidence="1" id="KW-0812">Transmembrane</keyword>
<proteinExistence type="predicted"/>
<dbReference type="Proteomes" id="UP000494330">
    <property type="component" value="Unassembled WGS sequence"/>
</dbReference>
<reference evidence="2 3" key="1">
    <citation type="submission" date="2019-09" db="EMBL/GenBank/DDBJ databases">
        <authorList>
            <person name="Depoorter E."/>
        </authorList>
    </citation>
    <scope>NUCLEOTIDE SEQUENCE [LARGE SCALE GENOMIC DNA]</scope>
    <source>
        <strain evidence="2">LMG 30113</strain>
    </source>
</reference>